<dbReference type="AlphaFoldDB" id="A0A2G8T261"/>
<reference evidence="8 9" key="1">
    <citation type="submission" date="2017-10" db="EMBL/GenBank/DDBJ databases">
        <title>Massilia psychrophilum sp. nov., a novel purple-pigmented bacterium isolated from Tianshan glacier, Xinjiang Municipality, China.</title>
        <authorList>
            <person name="Wang H."/>
        </authorList>
    </citation>
    <scope>NUCLEOTIDE SEQUENCE [LARGE SCALE GENOMIC DNA]</scope>
    <source>
        <strain evidence="8 9">JCM 30813</strain>
    </source>
</reference>
<dbReference type="EMBL" id="PDOB01000011">
    <property type="protein sequence ID" value="PIL40104.1"/>
    <property type="molecule type" value="Genomic_DNA"/>
</dbReference>
<accession>A0A2G8T261</accession>
<keyword evidence="4" id="KW-1003">Cell membrane</keyword>
<evidence type="ECO:0000313" key="9">
    <source>
        <dbReference type="Proteomes" id="UP000228593"/>
    </source>
</evidence>
<evidence type="ECO:0000256" key="2">
    <source>
        <dbReference type="ARBA" id="ARBA00022448"/>
    </source>
</evidence>
<evidence type="ECO:0000256" key="6">
    <source>
        <dbReference type="ARBA" id="ARBA00022840"/>
    </source>
</evidence>
<dbReference type="InterPro" id="IPR050763">
    <property type="entry name" value="ABC_transporter_ATP-binding"/>
</dbReference>
<keyword evidence="4" id="KW-0472">Membrane</keyword>
<dbReference type="InterPro" id="IPR027417">
    <property type="entry name" value="P-loop_NTPase"/>
</dbReference>
<dbReference type="PANTHER" id="PTHR42711">
    <property type="entry name" value="ABC TRANSPORTER ATP-BINDING PROTEIN"/>
    <property type="match status" value="1"/>
</dbReference>
<keyword evidence="2" id="KW-0813">Transport</keyword>
<evidence type="ECO:0000313" key="8">
    <source>
        <dbReference type="EMBL" id="PIL40104.1"/>
    </source>
</evidence>
<keyword evidence="5" id="KW-0547">Nucleotide-binding</keyword>
<keyword evidence="6" id="KW-0067">ATP-binding</keyword>
<dbReference type="InterPro" id="IPR003593">
    <property type="entry name" value="AAA+_ATPase"/>
</dbReference>
<dbReference type="InterPro" id="IPR003439">
    <property type="entry name" value="ABC_transporter-like_ATP-bd"/>
</dbReference>
<dbReference type="Gene3D" id="3.40.50.300">
    <property type="entry name" value="P-loop containing nucleotide triphosphate hydrolases"/>
    <property type="match status" value="1"/>
</dbReference>
<proteinExistence type="inferred from homology"/>
<dbReference type="Proteomes" id="UP000228593">
    <property type="component" value="Unassembled WGS sequence"/>
</dbReference>
<sequence length="244" mass="26340">MIEAKEVRKQFGAVQALGGVSFQARDGHITALLGPNGAGKTTLLRLLVGLLKRDHGSISIDGIDPAVDPMAVRKNMGLLTDQFGLYDRLSTREYLAYFGELNGMAGPSLQARIDEVADLLAMNDILERRAKGFSQGQRIKVALARTLLHRPRHLLLDEPSRGLDVMSTRALRSALGALRQDGCCVIMATHVMQEVTHLCDDVIVIARGQTVAQGSPQQLCERTGIASLEDAFVSLVGTEEGIVA</sequence>
<dbReference type="RefSeq" id="WP_099915685.1">
    <property type="nucleotide sequence ID" value="NZ_BMHS01000006.1"/>
</dbReference>
<dbReference type="OrthoDB" id="9804819at2"/>
<evidence type="ECO:0000256" key="5">
    <source>
        <dbReference type="ARBA" id="ARBA00022741"/>
    </source>
</evidence>
<dbReference type="PROSITE" id="PS50893">
    <property type="entry name" value="ABC_TRANSPORTER_2"/>
    <property type="match status" value="1"/>
</dbReference>
<name>A0A2G8T261_9BURK</name>
<protein>
    <submittedName>
        <fullName evidence="8">ABC transporter</fullName>
    </submittedName>
</protein>
<feature type="domain" description="ABC transporter" evidence="7">
    <location>
        <begin position="2"/>
        <end position="232"/>
    </location>
</feature>
<comment type="similarity">
    <text evidence="1">Belongs to the ABC transporter superfamily.</text>
</comment>
<dbReference type="Pfam" id="PF00005">
    <property type="entry name" value="ABC_tran"/>
    <property type="match status" value="1"/>
</dbReference>
<dbReference type="GO" id="GO:0005524">
    <property type="term" value="F:ATP binding"/>
    <property type="evidence" value="ECO:0007669"/>
    <property type="project" value="UniProtKB-KW"/>
</dbReference>
<organism evidence="8 9">
    <name type="scientific">Massilia psychrophila</name>
    <dbReference type="NCBI Taxonomy" id="1603353"/>
    <lineage>
        <taxon>Bacteria</taxon>
        <taxon>Pseudomonadati</taxon>
        <taxon>Pseudomonadota</taxon>
        <taxon>Betaproteobacteria</taxon>
        <taxon>Burkholderiales</taxon>
        <taxon>Oxalobacteraceae</taxon>
        <taxon>Telluria group</taxon>
        <taxon>Massilia</taxon>
    </lineage>
</organism>
<dbReference type="PANTHER" id="PTHR42711:SF5">
    <property type="entry name" value="ABC TRANSPORTER ATP-BINDING PROTEIN NATA"/>
    <property type="match status" value="1"/>
</dbReference>
<evidence type="ECO:0000256" key="3">
    <source>
        <dbReference type="ARBA" id="ARBA00022458"/>
    </source>
</evidence>
<evidence type="ECO:0000259" key="7">
    <source>
        <dbReference type="PROSITE" id="PS50893"/>
    </source>
</evidence>
<dbReference type="SUPFAM" id="SSF52540">
    <property type="entry name" value="P-loop containing nucleoside triphosphate hydrolases"/>
    <property type="match status" value="1"/>
</dbReference>
<dbReference type="GO" id="GO:0016887">
    <property type="term" value="F:ATP hydrolysis activity"/>
    <property type="evidence" value="ECO:0007669"/>
    <property type="project" value="InterPro"/>
</dbReference>
<dbReference type="SMART" id="SM00382">
    <property type="entry name" value="AAA"/>
    <property type="match status" value="1"/>
</dbReference>
<comment type="caution">
    <text evidence="8">The sequence shown here is derived from an EMBL/GenBank/DDBJ whole genome shotgun (WGS) entry which is preliminary data.</text>
</comment>
<keyword evidence="9" id="KW-1185">Reference proteome</keyword>
<evidence type="ECO:0000256" key="1">
    <source>
        <dbReference type="ARBA" id="ARBA00005417"/>
    </source>
</evidence>
<evidence type="ECO:0000256" key="4">
    <source>
        <dbReference type="ARBA" id="ARBA00022475"/>
    </source>
</evidence>
<gene>
    <name evidence="8" type="ORF">CR103_09145</name>
</gene>
<keyword evidence="3" id="KW-0536">Nodulation</keyword>